<accession>A0A930YVV2</accession>
<keyword evidence="3" id="KW-1185">Reference proteome</keyword>
<sequence>MRKAHLLFVSLPLLFFSQQNSLPQDSLAASTVLAPSASPPLINARPQVQTYWYGWARTEYSYDSRELAYAREYQLNLFPLDFKADLNGEDIHAAGSSNYLSITSRVGVRAVGPKIWGAKSSANLEADFFGNTELNRSTSGTGSTGLLRLRQANLTLEWPSTRLLVGQSWYPSYVPDVSPGVASFNGGILFNPFGWATQLRLSQKLSSHLSVHITAYKDREFQAPVVEGASSNSATYNSLLPTFSTQLQYQEQQLLVGVGAELQNLQPVKESRGYKSSEKLHSPMFYGYLRYQAPHLTLKTYALKGENLHHLVMLGGIASYRQLEGPDRYQGTKTSAVWMDASMPVKKTVPGVFLGYSHQGGTDPGYAELYLRGGSTTRILTDLYRASARVEIKEHSFLLVPEIEYTVGSWEDTTENATGAGDAFHAGSLRLMARVMYSF</sequence>
<dbReference type="AlphaFoldDB" id="A0A930YVV2"/>
<evidence type="ECO:0008006" key="4">
    <source>
        <dbReference type="Google" id="ProtNLM"/>
    </source>
</evidence>
<comment type="caution">
    <text evidence="2">The sequence shown here is derived from an EMBL/GenBank/DDBJ whole genome shotgun (WGS) entry which is preliminary data.</text>
</comment>
<proteinExistence type="predicted"/>
<dbReference type="EMBL" id="JADKYY010000006">
    <property type="protein sequence ID" value="MBF5027358.1"/>
    <property type="molecule type" value="Genomic_DNA"/>
</dbReference>
<evidence type="ECO:0000313" key="3">
    <source>
        <dbReference type="Proteomes" id="UP000694480"/>
    </source>
</evidence>
<reference evidence="2" key="1">
    <citation type="submission" date="2020-11" db="EMBL/GenBank/DDBJ databases">
        <title>Genome seq and assembly of Planobacterium sp.</title>
        <authorList>
            <person name="Chhetri G."/>
        </authorList>
    </citation>
    <scope>NUCLEOTIDE SEQUENCE</scope>
    <source>
        <strain evidence="2">GCR5</strain>
    </source>
</reference>
<name>A0A930YVV2_9FLAO</name>
<organism evidence="2 3">
    <name type="scientific">Planobacterium oryzisoli</name>
    <dbReference type="NCBI Taxonomy" id="2771435"/>
    <lineage>
        <taxon>Bacteria</taxon>
        <taxon>Pseudomonadati</taxon>
        <taxon>Bacteroidota</taxon>
        <taxon>Flavobacteriia</taxon>
        <taxon>Flavobacteriales</taxon>
        <taxon>Weeksellaceae</taxon>
        <taxon>Chryseobacterium group</taxon>
        <taxon>Chryseobacterium</taxon>
    </lineage>
</organism>
<dbReference type="RefSeq" id="WP_194739289.1">
    <property type="nucleotide sequence ID" value="NZ_JADKYY010000006.1"/>
</dbReference>
<gene>
    <name evidence="2" type="ORF">IC612_06050</name>
</gene>
<keyword evidence="1" id="KW-0732">Signal</keyword>
<feature type="chain" id="PRO_5036789566" description="Porin" evidence="1">
    <location>
        <begin position="22"/>
        <end position="439"/>
    </location>
</feature>
<dbReference type="SUPFAM" id="SSF56935">
    <property type="entry name" value="Porins"/>
    <property type="match status" value="1"/>
</dbReference>
<feature type="signal peptide" evidence="1">
    <location>
        <begin position="1"/>
        <end position="21"/>
    </location>
</feature>
<evidence type="ECO:0000256" key="1">
    <source>
        <dbReference type="SAM" id="SignalP"/>
    </source>
</evidence>
<dbReference type="Proteomes" id="UP000694480">
    <property type="component" value="Unassembled WGS sequence"/>
</dbReference>
<protein>
    <recommendedName>
        <fullName evidence="4">Porin</fullName>
    </recommendedName>
</protein>
<evidence type="ECO:0000313" key="2">
    <source>
        <dbReference type="EMBL" id="MBF5027358.1"/>
    </source>
</evidence>